<dbReference type="SMART" id="SM01012">
    <property type="entry name" value="ANTAR"/>
    <property type="match status" value="1"/>
</dbReference>
<protein>
    <submittedName>
        <fullName evidence="6">GAF and ANTAR domain-containing protein</fullName>
    </submittedName>
</protein>
<dbReference type="InterPro" id="IPR003018">
    <property type="entry name" value="GAF"/>
</dbReference>
<proteinExistence type="predicted"/>
<dbReference type="SMART" id="SM00065">
    <property type="entry name" value="GAF"/>
    <property type="match status" value="1"/>
</dbReference>
<dbReference type="Pfam" id="PF03861">
    <property type="entry name" value="ANTAR"/>
    <property type="match status" value="1"/>
</dbReference>
<reference evidence="7" key="1">
    <citation type="journal article" date="2019" name="Int. J. Syst. Evol. Microbiol.">
        <title>The Global Catalogue of Microorganisms (GCM) 10K type strain sequencing project: providing services to taxonomists for standard genome sequencing and annotation.</title>
        <authorList>
            <consortium name="The Broad Institute Genomics Platform"/>
            <consortium name="The Broad Institute Genome Sequencing Center for Infectious Disease"/>
            <person name="Wu L."/>
            <person name="Ma J."/>
        </authorList>
    </citation>
    <scope>NUCLEOTIDE SEQUENCE [LARGE SCALE GENOMIC DNA]</scope>
    <source>
        <strain evidence="7">JCM 18055</strain>
    </source>
</reference>
<keyword evidence="7" id="KW-1185">Reference proteome</keyword>
<keyword evidence="2" id="KW-0418">Kinase</keyword>
<evidence type="ECO:0000313" key="6">
    <source>
        <dbReference type="EMBL" id="GAA4677096.1"/>
    </source>
</evidence>
<dbReference type="SUPFAM" id="SSF52172">
    <property type="entry name" value="CheY-like"/>
    <property type="match status" value="1"/>
</dbReference>
<dbReference type="InterPro" id="IPR029016">
    <property type="entry name" value="GAF-like_dom_sf"/>
</dbReference>
<dbReference type="Gene3D" id="1.10.10.10">
    <property type="entry name" value="Winged helix-like DNA-binding domain superfamily/Winged helix DNA-binding domain"/>
    <property type="match status" value="1"/>
</dbReference>
<sequence length="266" mass="28710">MPEASGWAVWTRGQRVHGPVTDTQQEDLAGRFLQVARELEAEPGSVATQERITRAAVDDVPGCDHAALSVVLRHGPIRTVAATDELPEQVDAVQYRTGQGPCLGAIEDREPYCTGDLATERRWPQFARAAVAETGVRSMLSFRLFVRDDTIGALNLYSRATDAFDDRSFALGALLAGHAALAVSAARAKEHAGEMDRALATNREIGIAIGILMAGRRLTRDAAFEELRRTSQALNTKLRAVAEFVVATGALPGRPASGRTGLRRRV</sequence>
<keyword evidence="1" id="KW-0808">Transferase</keyword>
<evidence type="ECO:0000313" key="7">
    <source>
        <dbReference type="Proteomes" id="UP001500325"/>
    </source>
</evidence>
<dbReference type="EMBL" id="BAABIC010000002">
    <property type="protein sequence ID" value="GAA4677096.1"/>
    <property type="molecule type" value="Genomic_DNA"/>
</dbReference>
<name>A0ABP8VZJ2_9PSEU</name>
<dbReference type="Pfam" id="PF13185">
    <property type="entry name" value="GAF_2"/>
    <property type="match status" value="1"/>
</dbReference>
<keyword evidence="4" id="KW-0804">Transcription</keyword>
<dbReference type="PROSITE" id="PS50921">
    <property type="entry name" value="ANTAR"/>
    <property type="match status" value="1"/>
</dbReference>
<gene>
    <name evidence="6" type="ORF">GCM10023215_07020</name>
</gene>
<evidence type="ECO:0000256" key="1">
    <source>
        <dbReference type="ARBA" id="ARBA00022679"/>
    </source>
</evidence>
<comment type="caution">
    <text evidence="6">The sequence shown here is derived from an EMBL/GenBank/DDBJ whole genome shotgun (WGS) entry which is preliminary data.</text>
</comment>
<organism evidence="6 7">
    <name type="scientific">Pseudonocardia yuanmonensis</name>
    <dbReference type="NCBI Taxonomy" id="1095914"/>
    <lineage>
        <taxon>Bacteria</taxon>
        <taxon>Bacillati</taxon>
        <taxon>Actinomycetota</taxon>
        <taxon>Actinomycetes</taxon>
        <taxon>Pseudonocardiales</taxon>
        <taxon>Pseudonocardiaceae</taxon>
        <taxon>Pseudonocardia</taxon>
    </lineage>
</organism>
<dbReference type="SUPFAM" id="SSF55781">
    <property type="entry name" value="GAF domain-like"/>
    <property type="match status" value="1"/>
</dbReference>
<dbReference type="InterPro" id="IPR011006">
    <property type="entry name" value="CheY-like_superfamily"/>
</dbReference>
<feature type="domain" description="ANTAR" evidence="5">
    <location>
        <begin position="185"/>
        <end position="246"/>
    </location>
</feature>
<evidence type="ECO:0000256" key="3">
    <source>
        <dbReference type="ARBA" id="ARBA00023015"/>
    </source>
</evidence>
<dbReference type="InterPro" id="IPR036388">
    <property type="entry name" value="WH-like_DNA-bd_sf"/>
</dbReference>
<dbReference type="InterPro" id="IPR012074">
    <property type="entry name" value="GAF_ANTAR"/>
</dbReference>
<evidence type="ECO:0000259" key="5">
    <source>
        <dbReference type="PROSITE" id="PS50921"/>
    </source>
</evidence>
<evidence type="ECO:0000256" key="4">
    <source>
        <dbReference type="ARBA" id="ARBA00023163"/>
    </source>
</evidence>
<accession>A0ABP8VZJ2</accession>
<dbReference type="Gene3D" id="3.30.450.40">
    <property type="match status" value="1"/>
</dbReference>
<keyword evidence="3" id="KW-0805">Transcription regulation</keyword>
<evidence type="ECO:0000256" key="2">
    <source>
        <dbReference type="ARBA" id="ARBA00022777"/>
    </source>
</evidence>
<dbReference type="Proteomes" id="UP001500325">
    <property type="component" value="Unassembled WGS sequence"/>
</dbReference>
<dbReference type="PIRSF" id="PIRSF036625">
    <property type="entry name" value="GAF_ANTAR"/>
    <property type="match status" value="1"/>
</dbReference>
<dbReference type="InterPro" id="IPR005561">
    <property type="entry name" value="ANTAR"/>
</dbReference>